<dbReference type="GeneID" id="77257208"/>
<dbReference type="Proteomes" id="UP000193100">
    <property type="component" value="Chromosome"/>
</dbReference>
<proteinExistence type="predicted"/>
<dbReference type="RefSeq" id="WP_085681544.1">
    <property type="nucleotide sequence ID" value="NZ_CP020931.1"/>
</dbReference>
<name>A0A1W6KDB8_9GAMM</name>
<protein>
    <submittedName>
        <fullName evidence="1">Uncharacterized protein</fullName>
    </submittedName>
</protein>
<evidence type="ECO:0000313" key="1">
    <source>
        <dbReference type="EMBL" id="ARM85322.1"/>
    </source>
</evidence>
<gene>
    <name evidence="1" type="ORF">MARSALSMR5_03282</name>
</gene>
<dbReference type="EMBL" id="CP020931">
    <property type="protein sequence ID" value="ARM85322.1"/>
    <property type="molecule type" value="Genomic_DNA"/>
</dbReference>
<accession>A0A1W6KDB8</accession>
<reference evidence="1 2" key="1">
    <citation type="submission" date="2017-04" db="EMBL/GenBank/DDBJ databases">
        <title>Genome Sequence of Marinobacter salarius strain SMR5 Isolated from a culture of the Diatom Skeletonema marinoi.</title>
        <authorList>
            <person name="Topel M."/>
            <person name="Pinder M.I.M."/>
            <person name="Johansson O.N."/>
            <person name="Kourtchenko O."/>
            <person name="Godhe A."/>
            <person name="Clarke A.K."/>
        </authorList>
    </citation>
    <scope>NUCLEOTIDE SEQUENCE [LARGE SCALE GENOMIC DNA]</scope>
    <source>
        <strain evidence="1 2">SMR5</strain>
    </source>
</reference>
<sequence length="82" mass="8987">MQQTEHYNAIASESSAVPTLLCGHCRSTLSRSRIFRNEEMRPHSDHCQTLALCSADDCGALNCCDAALARLDDPDELFSKAS</sequence>
<organism evidence="1 2">
    <name type="scientific">Marinobacter salarius</name>
    <dbReference type="NCBI Taxonomy" id="1420917"/>
    <lineage>
        <taxon>Bacteria</taxon>
        <taxon>Pseudomonadati</taxon>
        <taxon>Pseudomonadota</taxon>
        <taxon>Gammaproteobacteria</taxon>
        <taxon>Pseudomonadales</taxon>
        <taxon>Marinobacteraceae</taxon>
        <taxon>Marinobacter</taxon>
    </lineage>
</organism>
<evidence type="ECO:0000313" key="2">
    <source>
        <dbReference type="Proteomes" id="UP000193100"/>
    </source>
</evidence>
<dbReference type="AlphaFoldDB" id="A0A1W6KDB8"/>